<dbReference type="EMBL" id="KN823291">
    <property type="protein sequence ID" value="KIO18384.1"/>
    <property type="molecule type" value="Genomic_DNA"/>
</dbReference>
<name>A0A0C3Q5L6_9AGAM</name>
<evidence type="ECO:0000313" key="2">
    <source>
        <dbReference type="Proteomes" id="UP000054248"/>
    </source>
</evidence>
<evidence type="ECO:0000313" key="1">
    <source>
        <dbReference type="EMBL" id="KIO18384.1"/>
    </source>
</evidence>
<sequence length="77" mass="8986">MSSRPRRNAVDYGTPSGQPSLAIFLPRRDALRGTVWDTIFLDELLQDHKRLPNSSRFIQAMNELNDVFTLYTWTFLQ</sequence>
<dbReference type="HOGENOM" id="CLU_2639918_0_0_1"/>
<dbReference type="Proteomes" id="UP000054248">
    <property type="component" value="Unassembled WGS sequence"/>
</dbReference>
<protein>
    <submittedName>
        <fullName evidence="1">Uncharacterized protein</fullName>
    </submittedName>
</protein>
<proteinExistence type="predicted"/>
<organism evidence="1 2">
    <name type="scientific">Tulasnella calospora MUT 4182</name>
    <dbReference type="NCBI Taxonomy" id="1051891"/>
    <lineage>
        <taxon>Eukaryota</taxon>
        <taxon>Fungi</taxon>
        <taxon>Dikarya</taxon>
        <taxon>Basidiomycota</taxon>
        <taxon>Agaricomycotina</taxon>
        <taxon>Agaricomycetes</taxon>
        <taxon>Cantharellales</taxon>
        <taxon>Tulasnellaceae</taxon>
        <taxon>Tulasnella</taxon>
    </lineage>
</organism>
<keyword evidence="2" id="KW-1185">Reference proteome</keyword>
<reference evidence="2" key="2">
    <citation type="submission" date="2015-01" db="EMBL/GenBank/DDBJ databases">
        <title>Evolutionary Origins and Diversification of the Mycorrhizal Mutualists.</title>
        <authorList>
            <consortium name="DOE Joint Genome Institute"/>
            <consortium name="Mycorrhizal Genomics Consortium"/>
            <person name="Kohler A."/>
            <person name="Kuo A."/>
            <person name="Nagy L.G."/>
            <person name="Floudas D."/>
            <person name="Copeland A."/>
            <person name="Barry K.W."/>
            <person name="Cichocki N."/>
            <person name="Veneault-Fourrey C."/>
            <person name="LaButti K."/>
            <person name="Lindquist E.A."/>
            <person name="Lipzen A."/>
            <person name="Lundell T."/>
            <person name="Morin E."/>
            <person name="Murat C."/>
            <person name="Riley R."/>
            <person name="Ohm R."/>
            <person name="Sun H."/>
            <person name="Tunlid A."/>
            <person name="Henrissat B."/>
            <person name="Grigoriev I.V."/>
            <person name="Hibbett D.S."/>
            <person name="Martin F."/>
        </authorList>
    </citation>
    <scope>NUCLEOTIDE SEQUENCE [LARGE SCALE GENOMIC DNA]</scope>
    <source>
        <strain evidence="2">MUT 4182</strain>
    </source>
</reference>
<gene>
    <name evidence="1" type="ORF">M407DRAFT_31959</name>
</gene>
<dbReference type="AlphaFoldDB" id="A0A0C3Q5L6"/>
<reference evidence="1 2" key="1">
    <citation type="submission" date="2014-04" db="EMBL/GenBank/DDBJ databases">
        <authorList>
            <consortium name="DOE Joint Genome Institute"/>
            <person name="Kuo A."/>
            <person name="Girlanda M."/>
            <person name="Perotto S."/>
            <person name="Kohler A."/>
            <person name="Nagy L.G."/>
            <person name="Floudas D."/>
            <person name="Copeland A."/>
            <person name="Barry K.W."/>
            <person name="Cichocki N."/>
            <person name="Veneault-Fourrey C."/>
            <person name="LaButti K."/>
            <person name="Lindquist E.A."/>
            <person name="Lipzen A."/>
            <person name="Lundell T."/>
            <person name="Morin E."/>
            <person name="Murat C."/>
            <person name="Sun H."/>
            <person name="Tunlid A."/>
            <person name="Henrissat B."/>
            <person name="Grigoriev I.V."/>
            <person name="Hibbett D.S."/>
            <person name="Martin F."/>
            <person name="Nordberg H.P."/>
            <person name="Cantor M.N."/>
            <person name="Hua S.X."/>
        </authorList>
    </citation>
    <scope>NUCLEOTIDE SEQUENCE [LARGE SCALE GENOMIC DNA]</scope>
    <source>
        <strain evidence="1 2">MUT 4182</strain>
    </source>
</reference>
<accession>A0A0C3Q5L6</accession>